<dbReference type="AlphaFoldDB" id="G1JSE9"/>
<dbReference type="PANTHER" id="PTHR18834:SF2">
    <property type="entry name" value="STEROID RECEPTOR RNA ACTIVATOR 1"/>
    <property type="match status" value="1"/>
</dbReference>
<feature type="compositionally biased region" description="Basic and acidic residues" evidence="1">
    <location>
        <begin position="129"/>
        <end position="141"/>
    </location>
</feature>
<dbReference type="PANTHER" id="PTHR18834">
    <property type="entry name" value="STEROID RECEPTOR RNA ACTIVATOR 1"/>
    <property type="match status" value="1"/>
</dbReference>
<organism evidence="3">
    <name type="scientific">Branchiostoma belcheri tsingtauense</name>
    <dbReference type="NCBI Taxonomy" id="155462"/>
    <lineage>
        <taxon>Eukaryota</taxon>
        <taxon>Metazoa</taxon>
        <taxon>Chordata</taxon>
        <taxon>Cephalochordata</taxon>
        <taxon>Leptocardii</taxon>
        <taxon>Amphioxiformes</taxon>
        <taxon>Branchiostomatidae</taxon>
        <taxon>Branchiostoma</taxon>
    </lineage>
</organism>
<name>G1JSE9_BRABE</name>
<dbReference type="EMBL" id="JN384108">
    <property type="protein sequence ID" value="AEM43804.1"/>
    <property type="molecule type" value="mRNA"/>
</dbReference>
<evidence type="ECO:0000256" key="1">
    <source>
        <dbReference type="SAM" id="MobiDB-lite"/>
    </source>
</evidence>
<dbReference type="Gene3D" id="1.20.940.10">
    <property type="entry name" value="Functional domain of the splicing factor Prp18"/>
    <property type="match status" value="1"/>
</dbReference>
<dbReference type="GO" id="GO:0005634">
    <property type="term" value="C:nucleus"/>
    <property type="evidence" value="ECO:0007669"/>
    <property type="project" value="TreeGrafter"/>
</dbReference>
<gene>
    <name evidence="3" type="primary">SRA</name>
</gene>
<dbReference type="GO" id="GO:0003713">
    <property type="term" value="F:transcription coactivator activity"/>
    <property type="evidence" value="ECO:0007669"/>
    <property type="project" value="InterPro"/>
</dbReference>
<keyword evidence="3" id="KW-0675">Receptor</keyword>
<protein>
    <submittedName>
        <fullName evidence="3">Steriod receptor coactivator</fullName>
    </submittedName>
</protein>
<dbReference type="Pfam" id="PF07304">
    <property type="entry name" value="SRA1"/>
    <property type="match status" value="1"/>
</dbReference>
<dbReference type="GO" id="GO:0006357">
    <property type="term" value="P:regulation of transcription by RNA polymerase II"/>
    <property type="evidence" value="ECO:0007669"/>
    <property type="project" value="InterPro"/>
</dbReference>
<dbReference type="FunFam" id="1.20.940.10:FF:000009">
    <property type="entry name" value="Protein transport protein Sec31A"/>
    <property type="match status" value="1"/>
</dbReference>
<feature type="domain" description="SRA1/Sec31" evidence="2">
    <location>
        <begin position="11"/>
        <end position="115"/>
    </location>
</feature>
<sequence>MVKERASNDDEDLCRRSMESLRNTLHAVSALGVEKRVCDEVGRRLAMLENMWTTGKLSRPVQVYTDVLASALSDRDCDLAHDMHLKLMLDHVSEVRQWMVGVKRLIQEARNLPQNPSKAETAGPAEAQETEHSPDVNKSEKEDDTTVDETEWQPLKISDPAEDSMIQNVLSDSG</sequence>
<evidence type="ECO:0000259" key="2">
    <source>
        <dbReference type="Pfam" id="PF07304"/>
    </source>
</evidence>
<reference evidence="3" key="1">
    <citation type="journal article" date="2013" name="Mol. Biol. Rep.">
        <title>Identification and expression of an encoding steroid receptor coactivator (SRA) in amphioxus (Branchiostoma japonicum).</title>
        <authorList>
            <person name="Sun H."/>
            <person name="Gao L."/>
            <person name="Pang Q."/>
            <person name="Sun L."/>
            <person name="Wu D."/>
            <person name="Bai Y."/>
            <person name="Zhao B."/>
            <person name="Dong J."/>
        </authorList>
    </citation>
    <scope>NUCLEOTIDE SEQUENCE</scope>
</reference>
<proteinExistence type="evidence at transcript level"/>
<feature type="compositionally biased region" description="Acidic residues" evidence="1">
    <location>
        <begin position="142"/>
        <end position="151"/>
    </location>
</feature>
<feature type="region of interest" description="Disordered" evidence="1">
    <location>
        <begin position="111"/>
        <end position="174"/>
    </location>
</feature>
<accession>G1JSE9</accession>
<dbReference type="InterPro" id="IPR040243">
    <property type="entry name" value="Steroid_recept_RNA_1"/>
</dbReference>
<evidence type="ECO:0000313" key="3">
    <source>
        <dbReference type="EMBL" id="AEM43804.1"/>
    </source>
</evidence>
<dbReference type="InterPro" id="IPR009917">
    <property type="entry name" value="SRA1/Sec31"/>
</dbReference>
<feature type="compositionally biased region" description="Polar residues" evidence="1">
    <location>
        <begin position="165"/>
        <end position="174"/>
    </location>
</feature>